<dbReference type="FunFam" id="1.50.40.10:FF:000098">
    <property type="entry name" value="Mitochondrial substrate carrier family protein"/>
    <property type="match status" value="1"/>
</dbReference>
<keyword evidence="9 11" id="KW-0472">Membrane</keyword>
<dbReference type="STRING" id="981085.W9SSS8"/>
<keyword evidence="7" id="KW-1133">Transmembrane helix</keyword>
<evidence type="ECO:0000256" key="4">
    <source>
        <dbReference type="ARBA" id="ARBA00022692"/>
    </source>
</evidence>
<dbReference type="InterPro" id="IPR018108">
    <property type="entry name" value="MCP_transmembrane"/>
</dbReference>
<evidence type="ECO:0000256" key="6">
    <source>
        <dbReference type="ARBA" id="ARBA00022792"/>
    </source>
</evidence>
<dbReference type="KEGG" id="mnt:21392585"/>
<reference evidence="14" key="1">
    <citation type="submission" date="2013-01" db="EMBL/GenBank/DDBJ databases">
        <title>Draft Genome Sequence of a Mulberry Tree, Morus notabilis C.K. Schneid.</title>
        <authorList>
            <person name="He N."/>
            <person name="Zhao S."/>
        </authorList>
    </citation>
    <scope>NUCLEOTIDE SEQUENCE</scope>
</reference>
<keyword evidence="14" id="KW-1185">Reference proteome</keyword>
<name>W9SSS8_9ROSA</name>
<organism evidence="13 14">
    <name type="scientific">Morus notabilis</name>
    <dbReference type="NCBI Taxonomy" id="981085"/>
    <lineage>
        <taxon>Eukaryota</taxon>
        <taxon>Viridiplantae</taxon>
        <taxon>Streptophyta</taxon>
        <taxon>Embryophyta</taxon>
        <taxon>Tracheophyta</taxon>
        <taxon>Spermatophyta</taxon>
        <taxon>Magnoliopsida</taxon>
        <taxon>eudicotyledons</taxon>
        <taxon>Gunneridae</taxon>
        <taxon>Pentapetalae</taxon>
        <taxon>rosids</taxon>
        <taxon>fabids</taxon>
        <taxon>Rosales</taxon>
        <taxon>Moraceae</taxon>
        <taxon>Moreae</taxon>
        <taxon>Morus</taxon>
    </lineage>
</organism>
<keyword evidence="3 12" id="KW-0813">Transport</keyword>
<accession>W9SSS8</accession>
<dbReference type="GO" id="GO:0055085">
    <property type="term" value="P:transmembrane transport"/>
    <property type="evidence" value="ECO:0007669"/>
    <property type="project" value="InterPro"/>
</dbReference>
<evidence type="ECO:0000313" key="13">
    <source>
        <dbReference type="EMBL" id="EXC24957.1"/>
    </source>
</evidence>
<keyword evidence="5" id="KW-0677">Repeat</keyword>
<dbReference type="Proteomes" id="UP000030645">
    <property type="component" value="Unassembled WGS sequence"/>
</dbReference>
<keyword evidence="8" id="KW-0496">Mitochondrion</keyword>
<keyword evidence="6" id="KW-0999">Mitochondrion inner membrane</keyword>
<dbReference type="Gene3D" id="1.50.40.10">
    <property type="entry name" value="Mitochondrial carrier domain"/>
    <property type="match status" value="1"/>
</dbReference>
<dbReference type="InterPro" id="IPR023395">
    <property type="entry name" value="MCP_dom_sf"/>
</dbReference>
<evidence type="ECO:0000256" key="9">
    <source>
        <dbReference type="ARBA" id="ARBA00023136"/>
    </source>
</evidence>
<dbReference type="PRINTS" id="PR00926">
    <property type="entry name" value="MITOCARRIER"/>
</dbReference>
<evidence type="ECO:0000256" key="7">
    <source>
        <dbReference type="ARBA" id="ARBA00022989"/>
    </source>
</evidence>
<dbReference type="EMBL" id="KE346039">
    <property type="protein sequence ID" value="EXC24957.1"/>
    <property type="molecule type" value="Genomic_DNA"/>
</dbReference>
<dbReference type="PROSITE" id="PS50920">
    <property type="entry name" value="SOLCAR"/>
    <property type="match status" value="3"/>
</dbReference>
<comment type="function">
    <text evidence="10">Probable mitochondrial adenylate carrier that catalyzes the transport of ATP, ADP and AMP.</text>
</comment>
<dbReference type="eggNOG" id="KOG0752">
    <property type="taxonomic scope" value="Eukaryota"/>
</dbReference>
<proteinExistence type="inferred from homology"/>
<evidence type="ECO:0000256" key="1">
    <source>
        <dbReference type="ARBA" id="ARBA00004448"/>
    </source>
</evidence>
<evidence type="ECO:0000256" key="5">
    <source>
        <dbReference type="ARBA" id="ARBA00022737"/>
    </source>
</evidence>
<dbReference type="OrthoDB" id="270584at2759"/>
<feature type="repeat" description="Solcar" evidence="11">
    <location>
        <begin position="213"/>
        <end position="298"/>
    </location>
</feature>
<sequence length="416" mass="45132">MSNSELSCSDSSFFSSSSSFSVNGGLFLEPAVSNNSFLRWVSPAAEQSFGKGSSVSSSSNLCRFKAVGVGGGRFLSVSLTSDGIVRETKRCLVQNGYEDAVVEERKKKNQKIRVRKGAAVNTTKHLWAGAIAAMVSRTFVAPLERLKLEYIVRGEQRKLFELVKTIAVSQGLRGFWKGNLLNILRTAPFKAVNFCAYDTYRKQLLRFSGNEETTNFERFIAGAAAGITATVLCLPLDTIRTKLVAPGGEALGGVIGAFSHMIHTEGPLSLYKGLVPSILSMAPSGAVFYGVYDILKSAYLHSPEGRKRIQNMNQQGQELNILDQLELGPIRTLLYGAISGACAEAATYPFEVVRRKLQLQVQATRLSALATCAEIVKQGGVPALYAGLIPSLLQVLPSAAISYFVYEFMKVVLKVE</sequence>
<dbReference type="InterPro" id="IPR002067">
    <property type="entry name" value="MCP"/>
</dbReference>
<feature type="repeat" description="Solcar" evidence="11">
    <location>
        <begin position="120"/>
        <end position="203"/>
    </location>
</feature>
<evidence type="ECO:0000256" key="10">
    <source>
        <dbReference type="ARBA" id="ARBA00054707"/>
    </source>
</evidence>
<evidence type="ECO:0000256" key="2">
    <source>
        <dbReference type="ARBA" id="ARBA00006375"/>
    </source>
</evidence>
<gene>
    <name evidence="13" type="ORF">L484_009243</name>
</gene>
<protein>
    <submittedName>
        <fullName evidence="13">Mitochondrial substrate carrier family protein B</fullName>
    </submittedName>
</protein>
<evidence type="ECO:0000256" key="3">
    <source>
        <dbReference type="ARBA" id="ARBA00022448"/>
    </source>
</evidence>
<evidence type="ECO:0000256" key="11">
    <source>
        <dbReference type="PROSITE-ProRule" id="PRU00282"/>
    </source>
</evidence>
<keyword evidence="4 11" id="KW-0812">Transmembrane</keyword>
<evidence type="ECO:0000256" key="12">
    <source>
        <dbReference type="RuleBase" id="RU000488"/>
    </source>
</evidence>
<evidence type="ECO:0000313" key="14">
    <source>
        <dbReference type="Proteomes" id="UP000030645"/>
    </source>
</evidence>
<dbReference type="SUPFAM" id="SSF103506">
    <property type="entry name" value="Mitochondrial carrier"/>
    <property type="match status" value="1"/>
</dbReference>
<comment type="subcellular location">
    <subcellularLocation>
        <location evidence="1">Mitochondrion inner membrane</location>
        <topology evidence="1">Multi-pass membrane protein</topology>
    </subcellularLocation>
</comment>
<dbReference type="GO" id="GO:0005743">
    <property type="term" value="C:mitochondrial inner membrane"/>
    <property type="evidence" value="ECO:0007669"/>
    <property type="project" value="UniProtKB-SubCell"/>
</dbReference>
<feature type="repeat" description="Solcar" evidence="11">
    <location>
        <begin position="327"/>
        <end position="412"/>
    </location>
</feature>
<dbReference type="Pfam" id="PF00153">
    <property type="entry name" value="Mito_carr"/>
    <property type="match status" value="3"/>
</dbReference>
<dbReference type="AlphaFoldDB" id="W9SSS8"/>
<comment type="similarity">
    <text evidence="2 12">Belongs to the mitochondrial carrier (TC 2.A.29) family.</text>
</comment>
<evidence type="ECO:0000256" key="8">
    <source>
        <dbReference type="ARBA" id="ARBA00023128"/>
    </source>
</evidence>
<dbReference type="PANTHER" id="PTHR24089">
    <property type="entry name" value="SOLUTE CARRIER FAMILY 25"/>
    <property type="match status" value="1"/>
</dbReference>